<evidence type="ECO:0000256" key="2">
    <source>
        <dbReference type="SAM" id="SignalP"/>
    </source>
</evidence>
<dbReference type="AlphaFoldDB" id="A0AAN8J298"/>
<feature type="chain" id="PRO_5042835282" evidence="2">
    <location>
        <begin position="16"/>
        <end position="118"/>
    </location>
</feature>
<gene>
    <name evidence="3" type="ORF">GCK32_020760</name>
</gene>
<feature type="signal peptide" evidence="2">
    <location>
        <begin position="1"/>
        <end position="15"/>
    </location>
</feature>
<evidence type="ECO:0000313" key="3">
    <source>
        <dbReference type="EMBL" id="KAK5979069.1"/>
    </source>
</evidence>
<sequence>MAVFVTTMLLAVVWAWYGGGAASRSFHEHFAAAEKEEIFLTELEESFDCTNDDDKEVPDEHRCWQNVATSFVTDFWLDLLLYVYIAGNILAFLAIPFFNKLLIKPDDDDYVDDKLLQP</sequence>
<keyword evidence="1" id="KW-0472">Membrane</keyword>
<name>A0AAN8J298_TRICO</name>
<comment type="caution">
    <text evidence="3">The sequence shown here is derived from an EMBL/GenBank/DDBJ whole genome shotgun (WGS) entry which is preliminary data.</text>
</comment>
<proteinExistence type="predicted"/>
<evidence type="ECO:0000256" key="1">
    <source>
        <dbReference type="SAM" id="Phobius"/>
    </source>
</evidence>
<evidence type="ECO:0000313" key="4">
    <source>
        <dbReference type="Proteomes" id="UP001331761"/>
    </source>
</evidence>
<dbReference type="Proteomes" id="UP001331761">
    <property type="component" value="Unassembled WGS sequence"/>
</dbReference>
<keyword evidence="1" id="KW-1133">Transmembrane helix</keyword>
<dbReference type="EMBL" id="WIXE01008697">
    <property type="protein sequence ID" value="KAK5979069.1"/>
    <property type="molecule type" value="Genomic_DNA"/>
</dbReference>
<reference evidence="3 4" key="1">
    <citation type="submission" date="2019-10" db="EMBL/GenBank/DDBJ databases">
        <title>Assembly and Annotation for the nematode Trichostrongylus colubriformis.</title>
        <authorList>
            <person name="Martin J."/>
        </authorList>
    </citation>
    <scope>NUCLEOTIDE SEQUENCE [LARGE SCALE GENOMIC DNA]</scope>
    <source>
        <strain evidence="3">G859</strain>
        <tissue evidence="3">Whole worm</tissue>
    </source>
</reference>
<protein>
    <submittedName>
        <fullName evidence="3">Uncharacterized protein</fullName>
    </submittedName>
</protein>
<keyword evidence="4" id="KW-1185">Reference proteome</keyword>
<accession>A0AAN8J298</accession>
<feature type="transmembrane region" description="Helical" evidence="1">
    <location>
        <begin position="79"/>
        <end position="98"/>
    </location>
</feature>
<keyword evidence="2" id="KW-0732">Signal</keyword>
<keyword evidence="1" id="KW-0812">Transmembrane</keyword>
<organism evidence="3 4">
    <name type="scientific">Trichostrongylus colubriformis</name>
    <name type="common">Black scour worm</name>
    <dbReference type="NCBI Taxonomy" id="6319"/>
    <lineage>
        <taxon>Eukaryota</taxon>
        <taxon>Metazoa</taxon>
        <taxon>Ecdysozoa</taxon>
        <taxon>Nematoda</taxon>
        <taxon>Chromadorea</taxon>
        <taxon>Rhabditida</taxon>
        <taxon>Rhabditina</taxon>
        <taxon>Rhabditomorpha</taxon>
        <taxon>Strongyloidea</taxon>
        <taxon>Trichostrongylidae</taxon>
        <taxon>Trichostrongylus</taxon>
    </lineage>
</organism>